<organism evidence="2 3">
    <name type="scientific">Hevea brasiliensis</name>
    <name type="common">Para rubber tree</name>
    <name type="synonym">Siphonia brasiliensis</name>
    <dbReference type="NCBI Taxonomy" id="3981"/>
    <lineage>
        <taxon>Eukaryota</taxon>
        <taxon>Viridiplantae</taxon>
        <taxon>Streptophyta</taxon>
        <taxon>Embryophyta</taxon>
        <taxon>Tracheophyta</taxon>
        <taxon>Spermatophyta</taxon>
        <taxon>Magnoliopsida</taxon>
        <taxon>eudicotyledons</taxon>
        <taxon>Gunneridae</taxon>
        <taxon>Pentapetalae</taxon>
        <taxon>rosids</taxon>
        <taxon>fabids</taxon>
        <taxon>Malpighiales</taxon>
        <taxon>Euphorbiaceae</taxon>
        <taxon>Crotonoideae</taxon>
        <taxon>Micrandreae</taxon>
        <taxon>Hevea</taxon>
    </lineage>
</organism>
<evidence type="ECO:0000313" key="2">
    <source>
        <dbReference type="EMBL" id="KAF2299209.1"/>
    </source>
</evidence>
<dbReference type="Pfam" id="PF07145">
    <property type="entry name" value="PAM2"/>
    <property type="match status" value="1"/>
</dbReference>
<evidence type="ECO:0000313" key="3">
    <source>
        <dbReference type="Proteomes" id="UP000467840"/>
    </source>
</evidence>
<dbReference type="PANTHER" id="PTHR32343:SF24">
    <property type="entry name" value="POLYADENYLATE-BINDING PROTEIN-INTERACTING PROTEIN 10"/>
    <property type="match status" value="1"/>
</dbReference>
<accession>A0A6A6LHX1</accession>
<dbReference type="PANTHER" id="PTHR32343">
    <property type="entry name" value="SERINE/ARGININE-RICH SPLICING FACTOR"/>
    <property type="match status" value="1"/>
</dbReference>
<keyword evidence="3" id="KW-1185">Reference proteome</keyword>
<feature type="region of interest" description="Disordered" evidence="1">
    <location>
        <begin position="1"/>
        <end position="46"/>
    </location>
</feature>
<feature type="compositionally biased region" description="Polar residues" evidence="1">
    <location>
        <begin position="15"/>
        <end position="42"/>
    </location>
</feature>
<name>A0A6A6LHX1_HEVBR</name>
<reference evidence="2 3" key="1">
    <citation type="journal article" date="2020" name="Mol. Plant">
        <title>The Chromosome-Based Rubber Tree Genome Provides New Insights into Spurge Genome Evolution and Rubber Biosynthesis.</title>
        <authorList>
            <person name="Liu J."/>
            <person name="Shi C."/>
            <person name="Shi C.C."/>
            <person name="Li W."/>
            <person name="Zhang Q.J."/>
            <person name="Zhang Y."/>
            <person name="Li K."/>
            <person name="Lu H.F."/>
            <person name="Shi C."/>
            <person name="Zhu S.T."/>
            <person name="Xiao Z.Y."/>
            <person name="Nan H."/>
            <person name="Yue Y."/>
            <person name="Zhu X.G."/>
            <person name="Wu Y."/>
            <person name="Hong X.N."/>
            <person name="Fan G.Y."/>
            <person name="Tong Y."/>
            <person name="Zhang D."/>
            <person name="Mao C.L."/>
            <person name="Liu Y.L."/>
            <person name="Hao S.J."/>
            <person name="Liu W.Q."/>
            <person name="Lv M.Q."/>
            <person name="Zhang H.B."/>
            <person name="Liu Y."/>
            <person name="Hu-Tang G.R."/>
            <person name="Wang J.P."/>
            <person name="Wang J.H."/>
            <person name="Sun Y.H."/>
            <person name="Ni S.B."/>
            <person name="Chen W.B."/>
            <person name="Zhang X.C."/>
            <person name="Jiao Y.N."/>
            <person name="Eichler E.E."/>
            <person name="Li G.H."/>
            <person name="Liu X."/>
            <person name="Gao L.Z."/>
        </authorList>
    </citation>
    <scope>NUCLEOTIDE SEQUENCE [LARGE SCALE GENOMIC DNA]</scope>
    <source>
        <strain evidence="3">cv. GT1</strain>
        <tissue evidence="2">Leaf</tissue>
    </source>
</reference>
<evidence type="ECO:0000256" key="1">
    <source>
        <dbReference type="SAM" id="MobiDB-lite"/>
    </source>
</evidence>
<dbReference type="AlphaFoldDB" id="A0A6A6LHX1"/>
<comment type="caution">
    <text evidence="2">The sequence shown here is derived from an EMBL/GenBank/DDBJ whole genome shotgun (WGS) entry which is preliminary data.</text>
</comment>
<proteinExistence type="predicted"/>
<sequence length="228" mass="26262">MAIDVGAERSRFSRKYQNQKMNQPSKVMGNQNSKPKPINDQSFIDGKCDDHRERATEEAATLSNVESNRANVQQNPTVEIVSKLNPMAQEFVPARIRKTNSNSYYDQGKQRRNTRRTKMAQREEKIRRTAYVSEIDHQITDEQPADLFVHVGNVVDCRILNLSRIIHGSYHLRVVPSRAGIVPVNPTFLPRSEDEYDMRMRTVYCANIDKQVNEANVRLFFETCCGEV</sequence>
<dbReference type="Proteomes" id="UP000467840">
    <property type="component" value="Chromosome 1"/>
</dbReference>
<dbReference type="EMBL" id="JAAGAX010000011">
    <property type="protein sequence ID" value="KAF2299209.1"/>
    <property type="molecule type" value="Genomic_DNA"/>
</dbReference>
<feature type="compositionally biased region" description="Basic and acidic residues" evidence="1">
    <location>
        <begin position="1"/>
        <end position="11"/>
    </location>
</feature>
<dbReference type="InterPro" id="IPR009818">
    <property type="entry name" value="PAM2_motif"/>
</dbReference>
<protein>
    <submittedName>
        <fullName evidence="2">Uncharacterized protein</fullName>
    </submittedName>
</protein>
<gene>
    <name evidence="2" type="ORF">GH714_030970</name>
</gene>